<proteinExistence type="predicted"/>
<dbReference type="InterPro" id="IPR036182">
    <property type="entry name" value="PCuAC_sf"/>
</dbReference>
<feature type="chain" id="PRO_5008509984" evidence="1">
    <location>
        <begin position="29"/>
        <end position="170"/>
    </location>
</feature>
<name>A0A1A7BN74_9SPHN</name>
<keyword evidence="1" id="KW-0732">Signal</keyword>
<dbReference type="AlphaFoldDB" id="A0A1A7BN74"/>
<comment type="caution">
    <text evidence="2">The sequence shown here is derived from an EMBL/GenBank/DDBJ whole genome shotgun (WGS) entry which is preliminary data.</text>
</comment>
<accession>A0A1A7BN74</accession>
<feature type="signal peptide" evidence="1">
    <location>
        <begin position="1"/>
        <end position="28"/>
    </location>
</feature>
<dbReference type="Proteomes" id="UP000092484">
    <property type="component" value="Unassembled WGS sequence"/>
</dbReference>
<dbReference type="RefSeq" id="WP_232305235.1">
    <property type="nucleotide sequence ID" value="NZ_LZYB01000001.1"/>
</dbReference>
<evidence type="ECO:0000313" key="3">
    <source>
        <dbReference type="Proteomes" id="UP000092484"/>
    </source>
</evidence>
<evidence type="ECO:0000313" key="2">
    <source>
        <dbReference type="EMBL" id="OBV12610.1"/>
    </source>
</evidence>
<dbReference type="InterPro" id="IPR058248">
    <property type="entry name" value="Lxx211020-like"/>
</dbReference>
<reference evidence="2 3" key="1">
    <citation type="submission" date="2016-06" db="EMBL/GenBank/DDBJ databases">
        <title>Genome sequence of Porphyrobacter dokdonensis DSW-74.</title>
        <authorList>
            <person name="Kim J.F."/>
            <person name="Song J.Y."/>
        </authorList>
    </citation>
    <scope>NUCLEOTIDE SEQUENCE [LARGE SCALE GENOMIC DNA]</scope>
    <source>
        <strain evidence="2 3">DSW-74</strain>
    </source>
</reference>
<dbReference type="PROSITE" id="PS51257">
    <property type="entry name" value="PROKAR_LIPOPROTEIN"/>
    <property type="match status" value="1"/>
</dbReference>
<keyword evidence="3" id="KW-1185">Reference proteome</keyword>
<organism evidence="2 3">
    <name type="scientific">Erythrobacter dokdonensis DSW-74</name>
    <dbReference type="NCBI Taxonomy" id="1300349"/>
    <lineage>
        <taxon>Bacteria</taxon>
        <taxon>Pseudomonadati</taxon>
        <taxon>Pseudomonadota</taxon>
        <taxon>Alphaproteobacteria</taxon>
        <taxon>Sphingomonadales</taxon>
        <taxon>Erythrobacteraceae</taxon>
        <taxon>Erythrobacter/Porphyrobacter group</taxon>
        <taxon>Erythrobacter</taxon>
    </lineage>
</organism>
<evidence type="ECO:0000256" key="1">
    <source>
        <dbReference type="SAM" id="SignalP"/>
    </source>
</evidence>
<dbReference type="EMBL" id="LZYB01000001">
    <property type="protein sequence ID" value="OBV12610.1"/>
    <property type="molecule type" value="Genomic_DNA"/>
</dbReference>
<dbReference type="InterPro" id="IPR007410">
    <property type="entry name" value="LpqE-like"/>
</dbReference>
<dbReference type="PATRIC" id="fig|1300349.4.peg.735"/>
<gene>
    <name evidence="2" type="ORF">I603_0741</name>
</gene>
<dbReference type="Gene3D" id="2.60.40.1890">
    <property type="entry name" value="PCu(A)C copper chaperone"/>
    <property type="match status" value="1"/>
</dbReference>
<dbReference type="PANTHER" id="PTHR36302:SF1">
    <property type="entry name" value="COPPER CHAPERONE PCU(A)C"/>
    <property type="match status" value="1"/>
</dbReference>
<protein>
    <submittedName>
        <fullName evidence="2">DUF461 domain-containing protein</fullName>
    </submittedName>
</protein>
<dbReference type="STRING" id="1300349.I603_0741"/>
<sequence>MKNNKGSVRGMRAGLLAAGMAAAIMGLAACGGETEAPAAEAVAGQVPGMTISNARMVLAPVAGNPAAVYFDLAYEGDKGLTIRKAEVAEAKSAMMHDYGEYDFKVQMMEALPIALKKGTKVAFEPGGLHVMAMEPSAELAPGDKVTVTLTMSGGATQVFEAEVRAAGEER</sequence>
<dbReference type="SUPFAM" id="SSF110087">
    <property type="entry name" value="DR1885-like metal-binding protein"/>
    <property type="match status" value="1"/>
</dbReference>
<dbReference type="PANTHER" id="PTHR36302">
    <property type="entry name" value="BLR7088 PROTEIN"/>
    <property type="match status" value="1"/>
</dbReference>
<dbReference type="Pfam" id="PF04314">
    <property type="entry name" value="PCuAC"/>
    <property type="match status" value="1"/>
</dbReference>